<dbReference type="PANTHER" id="PTHR47371:SF3">
    <property type="entry name" value="PHOSPHOGLYCEROL TRANSFERASE I"/>
    <property type="match status" value="1"/>
</dbReference>
<evidence type="ECO:0000259" key="7">
    <source>
        <dbReference type="Pfam" id="PF00884"/>
    </source>
</evidence>
<comment type="caution">
    <text evidence="8">The sequence shown here is derived from an EMBL/GenBank/DDBJ whole genome shotgun (WGS) entry which is preliminary data.</text>
</comment>
<reference evidence="8" key="1">
    <citation type="journal article" date="2015" name="Nature">
        <title>Complex archaea that bridge the gap between prokaryotes and eukaryotes.</title>
        <authorList>
            <person name="Spang A."/>
            <person name="Saw J.H."/>
            <person name="Jorgensen S.L."/>
            <person name="Zaremba-Niedzwiedzka K."/>
            <person name="Martijn J."/>
            <person name="Lind A.E."/>
            <person name="van Eijk R."/>
            <person name="Schleper C."/>
            <person name="Guy L."/>
            <person name="Ettema T.J."/>
        </authorList>
    </citation>
    <scope>NUCLEOTIDE SEQUENCE</scope>
</reference>
<gene>
    <name evidence="8" type="ORF">LCGC14_2030590</name>
</gene>
<feature type="transmembrane region" description="Helical" evidence="6">
    <location>
        <begin position="128"/>
        <end position="150"/>
    </location>
</feature>
<keyword evidence="4 6" id="KW-1133">Transmembrane helix</keyword>
<evidence type="ECO:0000256" key="2">
    <source>
        <dbReference type="ARBA" id="ARBA00022475"/>
    </source>
</evidence>
<dbReference type="EMBL" id="LAZR01023627">
    <property type="protein sequence ID" value="KKL77867.1"/>
    <property type="molecule type" value="Genomic_DNA"/>
</dbReference>
<dbReference type="SUPFAM" id="SSF53649">
    <property type="entry name" value="Alkaline phosphatase-like"/>
    <property type="match status" value="1"/>
</dbReference>
<evidence type="ECO:0000256" key="5">
    <source>
        <dbReference type="ARBA" id="ARBA00023136"/>
    </source>
</evidence>
<evidence type="ECO:0000256" key="6">
    <source>
        <dbReference type="SAM" id="Phobius"/>
    </source>
</evidence>
<dbReference type="InterPro" id="IPR017850">
    <property type="entry name" value="Alkaline_phosphatase_core_sf"/>
</dbReference>
<protein>
    <recommendedName>
        <fullName evidence="7">Sulfatase N-terminal domain-containing protein</fullName>
    </recommendedName>
</protein>
<keyword evidence="3 6" id="KW-0812">Transmembrane</keyword>
<dbReference type="PANTHER" id="PTHR47371">
    <property type="entry name" value="LIPOTEICHOIC ACID SYNTHASE"/>
    <property type="match status" value="1"/>
</dbReference>
<evidence type="ECO:0000256" key="3">
    <source>
        <dbReference type="ARBA" id="ARBA00022692"/>
    </source>
</evidence>
<dbReference type="AlphaFoldDB" id="A0A0F9HRW6"/>
<feature type="transmembrane region" description="Helical" evidence="6">
    <location>
        <begin position="12"/>
        <end position="34"/>
    </location>
</feature>
<feature type="non-terminal residue" evidence="8">
    <location>
        <position position="326"/>
    </location>
</feature>
<feature type="transmembrane region" description="Helical" evidence="6">
    <location>
        <begin position="86"/>
        <end position="108"/>
    </location>
</feature>
<sequence>MKPRFLFYLRYIIFLLGIQIIFSILFLSVYQNLAQDVGIWDKFLAVVVGLKLDISLTGYLLGIPTLLLIIGSIFRSGIPKKIIGVYTFLIILCLVMAYIVNLVIYKYWKFPIDKTIFDYVTTPGEMMASLSTFSLVIFSGIIILGVYALYFQIYRKWVIKPLAINQKRSWLASILFLFILPSLILPVRGGFATSPIQTGSVYFHKNAFINHAAVNPVWNLLYTIIEGDKMNTSNSFYTEGEVQVIMDELYKEGENRAQVLNTDSPNIILILLESFSEAVMSDMGGNGNPAPNLKALAGEGIYFNNFYSTGVLTDRAIGAVFGGYPS</sequence>
<feature type="domain" description="Sulfatase N-terminal" evidence="7">
    <location>
        <begin position="265"/>
        <end position="325"/>
    </location>
</feature>
<dbReference type="GO" id="GO:0005886">
    <property type="term" value="C:plasma membrane"/>
    <property type="evidence" value="ECO:0007669"/>
    <property type="project" value="UniProtKB-SubCell"/>
</dbReference>
<evidence type="ECO:0000313" key="8">
    <source>
        <dbReference type="EMBL" id="KKL77867.1"/>
    </source>
</evidence>
<proteinExistence type="predicted"/>
<feature type="transmembrane region" description="Helical" evidence="6">
    <location>
        <begin position="54"/>
        <end position="74"/>
    </location>
</feature>
<accession>A0A0F9HRW6</accession>
<feature type="transmembrane region" description="Helical" evidence="6">
    <location>
        <begin position="170"/>
        <end position="191"/>
    </location>
</feature>
<keyword evidence="5 6" id="KW-0472">Membrane</keyword>
<comment type="subcellular location">
    <subcellularLocation>
        <location evidence="1">Cell membrane</location>
        <topology evidence="1">Multi-pass membrane protein</topology>
    </subcellularLocation>
</comment>
<dbReference type="Pfam" id="PF00884">
    <property type="entry name" value="Sulfatase"/>
    <property type="match status" value="1"/>
</dbReference>
<evidence type="ECO:0000256" key="1">
    <source>
        <dbReference type="ARBA" id="ARBA00004651"/>
    </source>
</evidence>
<keyword evidence="2" id="KW-1003">Cell membrane</keyword>
<organism evidence="8">
    <name type="scientific">marine sediment metagenome</name>
    <dbReference type="NCBI Taxonomy" id="412755"/>
    <lineage>
        <taxon>unclassified sequences</taxon>
        <taxon>metagenomes</taxon>
        <taxon>ecological metagenomes</taxon>
    </lineage>
</organism>
<name>A0A0F9HRW6_9ZZZZ</name>
<dbReference type="InterPro" id="IPR000917">
    <property type="entry name" value="Sulfatase_N"/>
</dbReference>
<evidence type="ECO:0000256" key="4">
    <source>
        <dbReference type="ARBA" id="ARBA00022989"/>
    </source>
</evidence>
<dbReference type="Gene3D" id="3.40.720.10">
    <property type="entry name" value="Alkaline Phosphatase, subunit A"/>
    <property type="match status" value="1"/>
</dbReference>
<dbReference type="InterPro" id="IPR050448">
    <property type="entry name" value="OpgB/LTA_synthase_biosynth"/>
</dbReference>